<gene>
    <name evidence="2" type="ORF">J2S05_002082</name>
</gene>
<feature type="transmembrane region" description="Helical" evidence="1">
    <location>
        <begin position="12"/>
        <end position="36"/>
    </location>
</feature>
<dbReference type="RefSeq" id="WP_306982449.1">
    <property type="nucleotide sequence ID" value="NZ_JAUSUA010000002.1"/>
</dbReference>
<name>A0ABT9YI58_9BACI</name>
<protein>
    <submittedName>
        <fullName evidence="2">Uncharacterized protein</fullName>
    </submittedName>
</protein>
<feature type="transmembrane region" description="Helical" evidence="1">
    <location>
        <begin position="75"/>
        <end position="95"/>
    </location>
</feature>
<reference evidence="2 3" key="1">
    <citation type="submission" date="2023-07" db="EMBL/GenBank/DDBJ databases">
        <title>Genomic Encyclopedia of Type Strains, Phase IV (KMG-IV): sequencing the most valuable type-strain genomes for metagenomic binning, comparative biology and taxonomic classification.</title>
        <authorList>
            <person name="Goeker M."/>
        </authorList>
    </citation>
    <scope>NUCLEOTIDE SEQUENCE [LARGE SCALE GENOMIC DNA]</scope>
    <source>
        <strain evidence="2 3">DSM 19154</strain>
    </source>
</reference>
<keyword evidence="1" id="KW-0472">Membrane</keyword>
<dbReference type="EMBL" id="JAUSUA010000002">
    <property type="protein sequence ID" value="MDQ0207283.1"/>
    <property type="molecule type" value="Genomic_DNA"/>
</dbReference>
<accession>A0ABT9YI58</accession>
<evidence type="ECO:0000313" key="3">
    <source>
        <dbReference type="Proteomes" id="UP001225034"/>
    </source>
</evidence>
<sequence length="96" mass="11377">METYYYQQIKDRYLILESWVWGLIFVVVPLYGIFNVFNAEPWVTITTVTFATLVTGALLIKVVKMRALRNSRRAVLYGSLFVLSMILFFFPWNLLW</sequence>
<evidence type="ECO:0000313" key="2">
    <source>
        <dbReference type="EMBL" id="MDQ0207283.1"/>
    </source>
</evidence>
<keyword evidence="1" id="KW-1133">Transmembrane helix</keyword>
<keyword evidence="3" id="KW-1185">Reference proteome</keyword>
<organism evidence="2 3">
    <name type="scientific">Alkalicoccobacillus murimartini</name>
    <dbReference type="NCBI Taxonomy" id="171685"/>
    <lineage>
        <taxon>Bacteria</taxon>
        <taxon>Bacillati</taxon>
        <taxon>Bacillota</taxon>
        <taxon>Bacilli</taxon>
        <taxon>Bacillales</taxon>
        <taxon>Bacillaceae</taxon>
        <taxon>Alkalicoccobacillus</taxon>
    </lineage>
</organism>
<proteinExistence type="predicted"/>
<comment type="caution">
    <text evidence="2">The sequence shown here is derived from an EMBL/GenBank/DDBJ whole genome shotgun (WGS) entry which is preliminary data.</text>
</comment>
<feature type="transmembrane region" description="Helical" evidence="1">
    <location>
        <begin position="42"/>
        <end position="63"/>
    </location>
</feature>
<evidence type="ECO:0000256" key="1">
    <source>
        <dbReference type="SAM" id="Phobius"/>
    </source>
</evidence>
<dbReference type="Proteomes" id="UP001225034">
    <property type="component" value="Unassembled WGS sequence"/>
</dbReference>
<keyword evidence="1" id="KW-0812">Transmembrane</keyword>